<reference evidence="2" key="1">
    <citation type="submission" date="2018-03" db="EMBL/GenBank/DDBJ databases">
        <authorList>
            <person name="Guldener U."/>
        </authorList>
    </citation>
    <scope>NUCLEOTIDE SEQUENCE</scope>
</reference>
<protein>
    <submittedName>
        <fullName evidence="2">Uncharacterized protein</fullName>
    </submittedName>
</protein>
<comment type="caution">
    <text evidence="2">The sequence shown here is derived from an EMBL/GenBank/DDBJ whole genome shotgun (WGS) entry which is preliminary data.</text>
</comment>
<evidence type="ECO:0000256" key="1">
    <source>
        <dbReference type="SAM" id="MobiDB-lite"/>
    </source>
</evidence>
<organism evidence="2 3">
    <name type="scientific">Cephalotrichum gorgonifer</name>
    <dbReference type="NCBI Taxonomy" id="2041049"/>
    <lineage>
        <taxon>Eukaryota</taxon>
        <taxon>Fungi</taxon>
        <taxon>Dikarya</taxon>
        <taxon>Ascomycota</taxon>
        <taxon>Pezizomycotina</taxon>
        <taxon>Sordariomycetes</taxon>
        <taxon>Hypocreomycetidae</taxon>
        <taxon>Microascales</taxon>
        <taxon>Microascaceae</taxon>
        <taxon>Cephalotrichum</taxon>
    </lineage>
</organism>
<sequence>MAQKKQEGSETPADGPLAAGEARPSSECTSLQSRSAALHPPEVSGWVLYASDGRSASFKALMQRAYEDYVLGGPRLTNLNALIRINVLNAMANNATRMGFTSPGLCDDDHISPYSLLGPPPPQQPTLPSPSCPECLLPTAVQKRLSHHPWIDLLPFPRFRDNTILGIEAGLLDEDELCMDISELPDTVKDRNPTLIVWGEPWNCRAWEVTPDFLRKWGWLLRGCPEILEATNYWRMTRGEKKLIFDPRF</sequence>
<feature type="compositionally biased region" description="Polar residues" evidence="1">
    <location>
        <begin position="26"/>
        <end position="35"/>
    </location>
</feature>
<gene>
    <name evidence="2" type="ORF">DNG_00827</name>
</gene>
<dbReference type="EMBL" id="ONZQ02000001">
    <property type="protein sequence ID" value="SPN97313.1"/>
    <property type="molecule type" value="Genomic_DNA"/>
</dbReference>
<dbReference type="AlphaFoldDB" id="A0AAE8MRQ3"/>
<evidence type="ECO:0000313" key="3">
    <source>
        <dbReference type="Proteomes" id="UP001187682"/>
    </source>
</evidence>
<dbReference type="PANTHER" id="PTHR38116">
    <property type="entry name" value="CHROMOSOME 7, WHOLE GENOME SHOTGUN SEQUENCE"/>
    <property type="match status" value="1"/>
</dbReference>
<keyword evidence="3" id="KW-1185">Reference proteome</keyword>
<dbReference type="Proteomes" id="UP001187682">
    <property type="component" value="Unassembled WGS sequence"/>
</dbReference>
<dbReference type="PANTHER" id="PTHR38116:SF1">
    <property type="entry name" value="BZIP DOMAIN-CONTAINING PROTEIN"/>
    <property type="match status" value="1"/>
</dbReference>
<evidence type="ECO:0000313" key="2">
    <source>
        <dbReference type="EMBL" id="SPN97313.1"/>
    </source>
</evidence>
<dbReference type="Pfam" id="PF11905">
    <property type="entry name" value="DUF3425"/>
    <property type="match status" value="1"/>
</dbReference>
<dbReference type="InterPro" id="IPR021833">
    <property type="entry name" value="DUF3425"/>
</dbReference>
<accession>A0AAE8MRQ3</accession>
<proteinExistence type="predicted"/>
<name>A0AAE8MRQ3_9PEZI</name>
<feature type="region of interest" description="Disordered" evidence="1">
    <location>
        <begin position="1"/>
        <end position="36"/>
    </location>
</feature>